<keyword evidence="4 5" id="KW-0687">Ribonucleoprotein</keyword>
<dbReference type="InterPro" id="IPR011035">
    <property type="entry name" value="Ribosomal_bL25/Gln-tRNA_synth"/>
</dbReference>
<dbReference type="HAMAP" id="MF_01334">
    <property type="entry name" value="Ribosomal_bL25_CTC"/>
    <property type="match status" value="1"/>
</dbReference>
<dbReference type="InterPro" id="IPR020056">
    <property type="entry name" value="Rbsml_bL25/Gln-tRNA_synth_N"/>
</dbReference>
<comment type="function">
    <text evidence="5">This is one of the proteins that binds to the 5S RNA in the ribosome where it forms part of the central protuberance.</text>
</comment>
<dbReference type="Proteomes" id="UP000014923">
    <property type="component" value="Unassembled WGS sequence"/>
</dbReference>
<reference evidence="8" key="1">
    <citation type="submission" date="2013-03" db="EMBL/GenBank/DDBJ databases">
        <title>Draft genome sequence of the hydrogen-ethanol-producing anaerobic alkalithermophilic Caloramator celere.</title>
        <authorList>
            <person name="Ciranna A."/>
            <person name="Larjo A."/>
            <person name="Kivisto A."/>
            <person name="Santala V."/>
            <person name="Roos C."/>
            <person name="Karp M."/>
        </authorList>
    </citation>
    <scope>NUCLEOTIDE SEQUENCE [LARGE SCALE GENOMIC DNA]</scope>
    <source>
        <strain evidence="8">DSM 8682</strain>
    </source>
</reference>
<protein>
    <recommendedName>
        <fullName evidence="5">Large ribosomal subunit protein bL25</fullName>
    </recommendedName>
    <alternativeName>
        <fullName evidence="5">General stress protein CTC</fullName>
    </alternativeName>
</protein>
<dbReference type="PANTHER" id="PTHR33284">
    <property type="entry name" value="RIBOSOMAL PROTEIN L25/GLN-TRNA SYNTHETASE, ANTI-CODON-BINDING DOMAIN-CONTAINING PROTEIN"/>
    <property type="match status" value="1"/>
</dbReference>
<dbReference type="GO" id="GO:0008097">
    <property type="term" value="F:5S rRNA binding"/>
    <property type="evidence" value="ECO:0007669"/>
    <property type="project" value="InterPro"/>
</dbReference>
<evidence type="ECO:0000256" key="1">
    <source>
        <dbReference type="ARBA" id="ARBA00022730"/>
    </source>
</evidence>
<dbReference type="InterPro" id="IPR029751">
    <property type="entry name" value="Ribosomal_L25_dom"/>
</dbReference>
<evidence type="ECO:0000313" key="9">
    <source>
        <dbReference type="Proteomes" id="UP000014923"/>
    </source>
</evidence>
<dbReference type="Gene3D" id="2.40.240.10">
    <property type="entry name" value="Ribosomal Protein L25, Chain P"/>
    <property type="match status" value="1"/>
</dbReference>
<dbReference type="InterPro" id="IPR037121">
    <property type="entry name" value="Ribosomal_bL25_C"/>
</dbReference>
<feature type="domain" description="Large ribosomal subunit protein bL25 beta" evidence="7">
    <location>
        <begin position="97"/>
        <end position="176"/>
    </location>
</feature>
<evidence type="ECO:0000256" key="3">
    <source>
        <dbReference type="ARBA" id="ARBA00022980"/>
    </source>
</evidence>
<keyword evidence="3 5" id="KW-0689">Ribosomal protein</keyword>
<organism evidence="8 9">
    <name type="scientific">Thermobrachium celere DSM 8682</name>
    <dbReference type="NCBI Taxonomy" id="941824"/>
    <lineage>
        <taxon>Bacteria</taxon>
        <taxon>Bacillati</taxon>
        <taxon>Bacillota</taxon>
        <taxon>Clostridia</taxon>
        <taxon>Eubacteriales</taxon>
        <taxon>Clostridiaceae</taxon>
        <taxon>Thermobrachium</taxon>
    </lineage>
</organism>
<dbReference type="NCBIfam" id="TIGR00731">
    <property type="entry name" value="bL25_bact_ctc"/>
    <property type="match status" value="1"/>
</dbReference>
<dbReference type="AlphaFoldDB" id="R7RNE6"/>
<comment type="subunit">
    <text evidence="5">Part of the 50S ribosomal subunit; part of the 5S rRNA/L5/L18/L25 subcomplex. Contacts the 5S rRNA. Binds to the 5S rRNA independently of L5 and L18.</text>
</comment>
<dbReference type="EMBL" id="CAVN010000090">
    <property type="protein sequence ID" value="CDF57712.1"/>
    <property type="molecule type" value="Genomic_DNA"/>
</dbReference>
<keyword evidence="1 5" id="KW-0699">rRNA-binding</keyword>
<sequence>MQIEARLREKISKTENHRLRKQGRLPAVIYGLNKQNFNIEVAMADVFEVLKHDGPHAVVDLNVNGAHENAIIKDIQRDPIDGKVLHIDFERIEGNKKVHTKVPINFTGEEYLKSRGLLIQKEISYVEVDAPADRIPKNITIDVSSITGSYKVTLKDVEIAEEIAIDLPENATIAQIYYYKEQVEQDTKEVQSE</sequence>
<dbReference type="Pfam" id="PF01386">
    <property type="entry name" value="Ribosomal_L25p"/>
    <property type="match status" value="1"/>
</dbReference>
<evidence type="ECO:0000256" key="2">
    <source>
        <dbReference type="ARBA" id="ARBA00022884"/>
    </source>
</evidence>
<dbReference type="OrthoDB" id="9790002at2"/>
<dbReference type="RefSeq" id="WP_018661114.1">
    <property type="nucleotide sequence ID" value="NZ_HF952018.1"/>
</dbReference>
<evidence type="ECO:0000313" key="8">
    <source>
        <dbReference type="EMBL" id="CDF57712.1"/>
    </source>
</evidence>
<proteinExistence type="inferred from homology"/>
<dbReference type="HOGENOM" id="CLU_075939_2_2_9"/>
<dbReference type="InterPro" id="IPR020930">
    <property type="entry name" value="Ribosomal_uL5_bac-type"/>
</dbReference>
<evidence type="ECO:0000256" key="4">
    <source>
        <dbReference type="ARBA" id="ARBA00023274"/>
    </source>
</evidence>
<evidence type="ECO:0000256" key="5">
    <source>
        <dbReference type="HAMAP-Rule" id="MF_01334"/>
    </source>
</evidence>
<dbReference type="PANTHER" id="PTHR33284:SF1">
    <property type="entry name" value="RIBOSOMAL PROTEIN L25_GLN-TRNA SYNTHETASE, ANTI-CODON-BINDING DOMAIN-CONTAINING PROTEIN"/>
    <property type="match status" value="1"/>
</dbReference>
<dbReference type="CDD" id="cd00495">
    <property type="entry name" value="Ribosomal_L25_TL5_CTC"/>
    <property type="match status" value="1"/>
</dbReference>
<evidence type="ECO:0000259" key="7">
    <source>
        <dbReference type="Pfam" id="PF14693"/>
    </source>
</evidence>
<gene>
    <name evidence="5" type="primary">rplY</name>
    <name evidence="5" type="synonym">ctc</name>
    <name evidence="8" type="ORF">TCEL_01626</name>
</gene>
<dbReference type="GO" id="GO:0003735">
    <property type="term" value="F:structural constituent of ribosome"/>
    <property type="evidence" value="ECO:0007669"/>
    <property type="project" value="InterPro"/>
</dbReference>
<dbReference type="GO" id="GO:0006412">
    <property type="term" value="P:translation"/>
    <property type="evidence" value="ECO:0007669"/>
    <property type="project" value="UniProtKB-UniRule"/>
</dbReference>
<comment type="caution">
    <text evidence="8">The sequence shown here is derived from an EMBL/GenBank/DDBJ whole genome shotgun (WGS) entry which is preliminary data.</text>
</comment>
<feature type="domain" description="Large ribosomal subunit protein bL25 L25" evidence="6">
    <location>
        <begin position="3"/>
        <end position="89"/>
    </location>
</feature>
<keyword evidence="2 5" id="KW-0694">RNA-binding</keyword>
<dbReference type="eggNOG" id="COG1825">
    <property type="taxonomic scope" value="Bacteria"/>
</dbReference>
<dbReference type="Gene3D" id="2.170.120.20">
    <property type="entry name" value="Ribosomal protein L25, beta domain"/>
    <property type="match status" value="1"/>
</dbReference>
<keyword evidence="9" id="KW-1185">Reference proteome</keyword>
<dbReference type="InterPro" id="IPR020057">
    <property type="entry name" value="Ribosomal_bL25_b-dom"/>
</dbReference>
<dbReference type="InterPro" id="IPR001021">
    <property type="entry name" value="Ribosomal_bL25_long"/>
</dbReference>
<evidence type="ECO:0000259" key="6">
    <source>
        <dbReference type="Pfam" id="PF01386"/>
    </source>
</evidence>
<accession>R7RNE6</accession>
<dbReference type="SUPFAM" id="SSF50715">
    <property type="entry name" value="Ribosomal protein L25-like"/>
    <property type="match status" value="1"/>
</dbReference>
<dbReference type="GO" id="GO:0022625">
    <property type="term" value="C:cytosolic large ribosomal subunit"/>
    <property type="evidence" value="ECO:0007669"/>
    <property type="project" value="TreeGrafter"/>
</dbReference>
<dbReference type="Pfam" id="PF14693">
    <property type="entry name" value="Ribosomal_TL5_C"/>
    <property type="match status" value="1"/>
</dbReference>
<comment type="similarity">
    <text evidence="5">Belongs to the bacterial ribosomal protein bL25 family. CTC subfamily.</text>
</comment>
<name>R7RNE6_9CLOT</name>